<dbReference type="RefSeq" id="WP_227209719.1">
    <property type="nucleotide sequence ID" value="NZ_BAABZQ010000001.1"/>
</dbReference>
<evidence type="ECO:0000256" key="1">
    <source>
        <dbReference type="SAM" id="Phobius"/>
    </source>
</evidence>
<accession>A0ABQ0BMC3</accession>
<feature type="transmembrane region" description="Helical" evidence="1">
    <location>
        <begin position="141"/>
        <end position="161"/>
    </location>
</feature>
<sequence>MRNRGSETKRKPRALKSYILMAGLGCLAGILTRLTDFFPYDSLWSLSSIATLFGFWMVTVTLVVLFSRSNRNAAVNVMLYLTAMNISFYLLKYILGLFLPMFDNEGFHWNLLALYTALACLCSIGGFVLYFWNKGGIPGSFLYGLPIGGLGAETVAVGLYLFHNKTFLFQFLFDLVGMAAIGYVFWKRAENKILYTGTAVVVAAAGYFCFYRLFL</sequence>
<feature type="transmembrane region" description="Helical" evidence="1">
    <location>
        <begin position="167"/>
        <end position="186"/>
    </location>
</feature>
<evidence type="ECO:0000313" key="2">
    <source>
        <dbReference type="EMBL" id="GAA6497670.1"/>
    </source>
</evidence>
<proteinExistence type="predicted"/>
<evidence type="ECO:0000313" key="3">
    <source>
        <dbReference type="Proteomes" id="UP001600941"/>
    </source>
</evidence>
<dbReference type="Proteomes" id="UP001600941">
    <property type="component" value="Unassembled WGS sequence"/>
</dbReference>
<keyword evidence="3" id="KW-1185">Reference proteome</keyword>
<keyword evidence="1" id="KW-1133">Transmembrane helix</keyword>
<keyword evidence="1" id="KW-0812">Transmembrane</keyword>
<feature type="transmembrane region" description="Helical" evidence="1">
    <location>
        <begin position="78"/>
        <end position="99"/>
    </location>
</feature>
<protein>
    <submittedName>
        <fullName evidence="2">Uncharacterized protein</fullName>
    </submittedName>
</protein>
<feature type="transmembrane region" description="Helical" evidence="1">
    <location>
        <begin position="12"/>
        <end position="31"/>
    </location>
</feature>
<feature type="transmembrane region" description="Helical" evidence="1">
    <location>
        <begin position="193"/>
        <end position="214"/>
    </location>
</feature>
<gene>
    <name evidence="2" type="ORF">K340107D12_04860</name>
</gene>
<feature type="transmembrane region" description="Helical" evidence="1">
    <location>
        <begin position="43"/>
        <end position="66"/>
    </location>
</feature>
<reference evidence="2 3" key="1">
    <citation type="submission" date="2024-04" db="EMBL/GenBank/DDBJ databases">
        <title>Defined microbial consortia suppress multidrug-resistant proinflammatory Enterobacteriaceae via ecological control.</title>
        <authorList>
            <person name="Furuichi M."/>
            <person name="Kawaguchi T."/>
            <person name="Pust M."/>
            <person name="Yasuma K."/>
            <person name="Plichta D."/>
            <person name="Hasegawa N."/>
            <person name="Ohya T."/>
            <person name="Bhattarai S."/>
            <person name="Sasajima S."/>
            <person name="Aoto Y."/>
            <person name="Tuganbaev T."/>
            <person name="Yaginuma M."/>
            <person name="Ueda M."/>
            <person name="Okahashi N."/>
            <person name="Amafuji K."/>
            <person name="Kiridooshi Y."/>
            <person name="Sugita K."/>
            <person name="Strazar M."/>
            <person name="Skelly A."/>
            <person name="Suda W."/>
            <person name="Hattori M."/>
            <person name="Nakamoto N."/>
            <person name="Caballero S."/>
            <person name="Norman J."/>
            <person name="Olle B."/>
            <person name="Tanoue T."/>
            <person name="Arita M."/>
            <person name="Bucci V."/>
            <person name="Atarashi K."/>
            <person name="Xavier R."/>
            <person name="Honda K."/>
        </authorList>
    </citation>
    <scope>NUCLEOTIDE SEQUENCE [LARGE SCALE GENOMIC DNA]</scope>
    <source>
        <strain evidence="3">k34-0107-D12</strain>
    </source>
</reference>
<organism evidence="2 3">
    <name type="scientific">Blautia parvula</name>
    <dbReference type="NCBI Taxonomy" id="2877527"/>
    <lineage>
        <taxon>Bacteria</taxon>
        <taxon>Bacillati</taxon>
        <taxon>Bacillota</taxon>
        <taxon>Clostridia</taxon>
        <taxon>Lachnospirales</taxon>
        <taxon>Lachnospiraceae</taxon>
        <taxon>Blautia</taxon>
    </lineage>
</organism>
<dbReference type="EMBL" id="BAABZQ010000001">
    <property type="protein sequence ID" value="GAA6497670.1"/>
    <property type="molecule type" value="Genomic_DNA"/>
</dbReference>
<feature type="transmembrane region" description="Helical" evidence="1">
    <location>
        <begin position="111"/>
        <end position="132"/>
    </location>
</feature>
<name>A0ABQ0BMC3_9FIRM</name>
<comment type="caution">
    <text evidence="2">The sequence shown here is derived from an EMBL/GenBank/DDBJ whole genome shotgun (WGS) entry which is preliminary data.</text>
</comment>
<keyword evidence="1" id="KW-0472">Membrane</keyword>